<organism evidence="3 4">
    <name type="scientific">Nocardioides albidus</name>
    <dbReference type="NCBI Taxonomy" id="1517589"/>
    <lineage>
        <taxon>Bacteria</taxon>
        <taxon>Bacillati</taxon>
        <taxon>Actinomycetota</taxon>
        <taxon>Actinomycetes</taxon>
        <taxon>Propionibacteriales</taxon>
        <taxon>Nocardioidaceae</taxon>
        <taxon>Nocardioides</taxon>
    </lineage>
</organism>
<proteinExistence type="predicted"/>
<dbReference type="OrthoDB" id="3818504at2"/>
<feature type="transmembrane region" description="Helical" evidence="2">
    <location>
        <begin position="299"/>
        <end position="330"/>
    </location>
</feature>
<feature type="transmembrane region" description="Helical" evidence="2">
    <location>
        <begin position="12"/>
        <end position="30"/>
    </location>
</feature>
<feature type="transmembrane region" description="Helical" evidence="2">
    <location>
        <begin position="267"/>
        <end position="292"/>
    </location>
</feature>
<dbReference type="Proteomes" id="UP000313231">
    <property type="component" value="Unassembled WGS sequence"/>
</dbReference>
<evidence type="ECO:0000313" key="3">
    <source>
        <dbReference type="EMBL" id="TNM48189.1"/>
    </source>
</evidence>
<keyword evidence="2" id="KW-0812">Transmembrane</keyword>
<feature type="region of interest" description="Disordered" evidence="1">
    <location>
        <begin position="159"/>
        <end position="201"/>
    </location>
</feature>
<dbReference type="RefSeq" id="WP_139621298.1">
    <property type="nucleotide sequence ID" value="NZ_VDMP01000014.1"/>
</dbReference>
<name>A0A5C4WLH3_9ACTN</name>
<sequence>MSEQQPRPGQATLAGGLIIGGSVFVVLAAWQRISTLHTLEVQEELQQVLADPMTSDLGMSVDGLASMIRVLCLLGAGAATASAILGVQVFQRSTSARIALTLLAPLLFVGGLAAGGLLAPMVLAGIVLLWLQPTRDWYAGRPWVQRYEERRAARLAALRPPAPPAPSERPALPAPPASQQQMPPGPRPVVPSPVAPRAPDRPAVGARPPALVAACAITCVVAVVVVLLVAAFAAWANAHSEQLFADVMKDQPAWLDTSQVTERDLVAGIYLIVAGVAACALGGIVLAALAFVGQNWARIVLAIGAGSGAVLSLFLAIGAWPLVLIVVALAGTTSLLLRPEVGRWYAGR</sequence>
<dbReference type="AlphaFoldDB" id="A0A5C4WLH3"/>
<comment type="caution">
    <text evidence="3">The sequence shown here is derived from an EMBL/GenBank/DDBJ whole genome shotgun (WGS) entry which is preliminary data.</text>
</comment>
<feature type="transmembrane region" description="Helical" evidence="2">
    <location>
        <begin position="102"/>
        <end position="131"/>
    </location>
</feature>
<evidence type="ECO:0000313" key="4">
    <source>
        <dbReference type="Proteomes" id="UP000313231"/>
    </source>
</evidence>
<reference evidence="3 4" key="1">
    <citation type="journal article" date="2016" name="Int. J. Syst. Evol. Microbiol.">
        <title>Nocardioides albidus sp. nov., an actinobacterium isolated from garden soil.</title>
        <authorList>
            <person name="Singh H."/>
            <person name="Du J."/>
            <person name="Trinh H."/>
            <person name="Won K."/>
            <person name="Yang J.E."/>
            <person name="Yin C."/>
            <person name="Kook M."/>
            <person name="Yi T.H."/>
        </authorList>
    </citation>
    <scope>NUCLEOTIDE SEQUENCE [LARGE SCALE GENOMIC DNA]</scope>
    <source>
        <strain evidence="3 4">CCTCC AB 2015297</strain>
    </source>
</reference>
<keyword evidence="2" id="KW-0472">Membrane</keyword>
<protein>
    <recommendedName>
        <fullName evidence="5">DUF4064 domain-containing protein</fullName>
    </recommendedName>
</protein>
<accession>A0A5C4WLH3</accession>
<keyword evidence="2" id="KW-1133">Transmembrane helix</keyword>
<feature type="transmembrane region" description="Helical" evidence="2">
    <location>
        <begin position="211"/>
        <end position="236"/>
    </location>
</feature>
<feature type="compositionally biased region" description="Pro residues" evidence="1">
    <location>
        <begin position="160"/>
        <end position="176"/>
    </location>
</feature>
<evidence type="ECO:0000256" key="1">
    <source>
        <dbReference type="SAM" id="MobiDB-lite"/>
    </source>
</evidence>
<feature type="transmembrane region" description="Helical" evidence="2">
    <location>
        <begin position="68"/>
        <end position="90"/>
    </location>
</feature>
<evidence type="ECO:0000256" key="2">
    <source>
        <dbReference type="SAM" id="Phobius"/>
    </source>
</evidence>
<dbReference type="EMBL" id="VDMP01000014">
    <property type="protein sequence ID" value="TNM48189.1"/>
    <property type="molecule type" value="Genomic_DNA"/>
</dbReference>
<feature type="compositionally biased region" description="Pro residues" evidence="1">
    <location>
        <begin position="183"/>
        <end position="196"/>
    </location>
</feature>
<gene>
    <name evidence="3" type="ORF">FHP29_02560</name>
</gene>
<keyword evidence="4" id="KW-1185">Reference proteome</keyword>
<evidence type="ECO:0008006" key="5">
    <source>
        <dbReference type="Google" id="ProtNLM"/>
    </source>
</evidence>